<feature type="compositionally biased region" description="Polar residues" evidence="1">
    <location>
        <begin position="90"/>
        <end position="107"/>
    </location>
</feature>
<dbReference type="RefSeq" id="XP_072617661.1">
    <property type="nucleotide sequence ID" value="XM_072761560.1"/>
</dbReference>
<reference evidence="3" key="1">
    <citation type="submission" date="2025-08" db="UniProtKB">
        <authorList>
            <consortium name="RefSeq"/>
        </authorList>
    </citation>
    <scope>IDENTIFICATION</scope>
    <source>
        <tissue evidence="3">Cell line</tissue>
    </source>
</reference>
<organism evidence="2 3">
    <name type="scientific">Vulpes vulpes</name>
    <name type="common">Red fox</name>
    <dbReference type="NCBI Taxonomy" id="9627"/>
    <lineage>
        <taxon>Eukaryota</taxon>
        <taxon>Metazoa</taxon>
        <taxon>Chordata</taxon>
        <taxon>Craniata</taxon>
        <taxon>Vertebrata</taxon>
        <taxon>Euteleostomi</taxon>
        <taxon>Mammalia</taxon>
        <taxon>Eutheria</taxon>
        <taxon>Laurasiatheria</taxon>
        <taxon>Carnivora</taxon>
        <taxon>Caniformia</taxon>
        <taxon>Canidae</taxon>
        <taxon>Vulpes</taxon>
    </lineage>
</organism>
<protein>
    <submittedName>
        <fullName evidence="3">Guanine nucleotide-binding protein G(I)/G(S)/G(O) subunit gamma-2 isoform X1</fullName>
    </submittedName>
</protein>
<keyword evidence="2" id="KW-1185">Reference proteome</keyword>
<dbReference type="GeneID" id="112921436"/>
<dbReference type="Proteomes" id="UP001652641">
    <property type="component" value="Chromosome 6"/>
</dbReference>
<feature type="region of interest" description="Disordered" evidence="1">
    <location>
        <begin position="83"/>
        <end position="117"/>
    </location>
</feature>
<name>A0ABM5AS87_VULVU</name>
<gene>
    <name evidence="3" type="primary">GNG2</name>
</gene>
<evidence type="ECO:0000313" key="3">
    <source>
        <dbReference type="RefSeq" id="XP_072617661.1"/>
    </source>
</evidence>
<accession>A0ABM5AS87</accession>
<sequence>MQRNGRSTCGNFLSSVAFMRWKRLLNSGYGQKRTTSRKHFSWAPRATVECTVMMFYPTDCKKMTASSLGPDLPVSLRLWKLKSVSEKPTQHSNGQQQHRQHSTSQEAGRTAEDGSQH</sequence>
<evidence type="ECO:0000313" key="2">
    <source>
        <dbReference type="Proteomes" id="UP001652641"/>
    </source>
</evidence>
<evidence type="ECO:0000256" key="1">
    <source>
        <dbReference type="SAM" id="MobiDB-lite"/>
    </source>
</evidence>
<proteinExistence type="predicted"/>